<organism evidence="6 7">
    <name type="scientific">Astyanax mexicanus</name>
    <name type="common">Blind cave fish</name>
    <name type="synonym">Astyanax fasciatus mexicanus</name>
    <dbReference type="NCBI Taxonomy" id="7994"/>
    <lineage>
        <taxon>Eukaryota</taxon>
        <taxon>Metazoa</taxon>
        <taxon>Chordata</taxon>
        <taxon>Craniata</taxon>
        <taxon>Vertebrata</taxon>
        <taxon>Euteleostomi</taxon>
        <taxon>Actinopterygii</taxon>
        <taxon>Neopterygii</taxon>
        <taxon>Teleostei</taxon>
        <taxon>Ostariophysi</taxon>
        <taxon>Characiformes</taxon>
        <taxon>Characoidei</taxon>
        <taxon>Acestrorhamphidae</taxon>
        <taxon>Acestrorhamphinae</taxon>
        <taxon>Astyanax</taxon>
    </lineage>
</organism>
<feature type="compositionally biased region" description="Polar residues" evidence="5">
    <location>
        <begin position="880"/>
        <end position="890"/>
    </location>
</feature>
<dbReference type="Ensembl" id="ENSAMXT00005056732.1">
    <property type="protein sequence ID" value="ENSAMXP00005052430.1"/>
    <property type="gene ID" value="ENSAMXG00005023598.1"/>
</dbReference>
<dbReference type="CTD" id="100006620"/>
<feature type="compositionally biased region" description="Low complexity" evidence="5">
    <location>
        <begin position="927"/>
        <end position="950"/>
    </location>
</feature>
<dbReference type="GO" id="GO:0005634">
    <property type="term" value="C:nucleus"/>
    <property type="evidence" value="ECO:0007669"/>
    <property type="project" value="TreeGrafter"/>
</dbReference>
<protein>
    <submittedName>
        <fullName evidence="6">Synaptopodin 2b</fullName>
    </submittedName>
</protein>
<evidence type="ECO:0000256" key="4">
    <source>
        <dbReference type="ARBA" id="ARBA00038161"/>
    </source>
</evidence>
<feature type="compositionally biased region" description="Polar residues" evidence="5">
    <location>
        <begin position="136"/>
        <end position="145"/>
    </location>
</feature>
<dbReference type="GO" id="GO:0030018">
    <property type="term" value="C:Z disc"/>
    <property type="evidence" value="ECO:0007669"/>
    <property type="project" value="TreeGrafter"/>
</dbReference>
<feature type="compositionally biased region" description="Gly residues" evidence="5">
    <location>
        <begin position="173"/>
        <end position="183"/>
    </location>
</feature>
<proteinExistence type="inferred from homology"/>
<dbReference type="GO" id="GO:0015629">
    <property type="term" value="C:actin cytoskeleton"/>
    <property type="evidence" value="ECO:0007669"/>
    <property type="project" value="TreeGrafter"/>
</dbReference>
<reference evidence="6" key="1">
    <citation type="submission" date="2025-08" db="UniProtKB">
        <authorList>
            <consortium name="Ensembl"/>
        </authorList>
    </citation>
    <scope>IDENTIFICATION</scope>
</reference>
<dbReference type="GO" id="GO:0003779">
    <property type="term" value="F:actin binding"/>
    <property type="evidence" value="ECO:0007669"/>
    <property type="project" value="TreeGrafter"/>
</dbReference>
<evidence type="ECO:0000256" key="1">
    <source>
        <dbReference type="ARBA" id="ARBA00004496"/>
    </source>
</evidence>
<dbReference type="OrthoDB" id="10038993at2759"/>
<dbReference type="GO" id="GO:0032233">
    <property type="term" value="P:positive regulation of actin filament bundle assembly"/>
    <property type="evidence" value="ECO:0007669"/>
    <property type="project" value="TreeGrafter"/>
</dbReference>
<dbReference type="InterPro" id="IPR051976">
    <property type="entry name" value="Synaptopodin_domain"/>
</dbReference>
<feature type="region of interest" description="Disordered" evidence="5">
    <location>
        <begin position="1"/>
        <end position="239"/>
    </location>
</feature>
<comment type="subcellular location">
    <subcellularLocation>
        <location evidence="1">Cytoplasm</location>
    </subcellularLocation>
</comment>
<dbReference type="KEGG" id="amex:103026635"/>
<evidence type="ECO:0000256" key="5">
    <source>
        <dbReference type="SAM" id="MobiDB-lite"/>
    </source>
</evidence>
<dbReference type="Proteomes" id="UP000694621">
    <property type="component" value="Unplaced"/>
</dbReference>
<feature type="compositionally biased region" description="Basic and acidic residues" evidence="5">
    <location>
        <begin position="7"/>
        <end position="18"/>
    </location>
</feature>
<evidence type="ECO:0000256" key="3">
    <source>
        <dbReference type="ARBA" id="ARBA00022553"/>
    </source>
</evidence>
<feature type="compositionally biased region" description="Polar residues" evidence="5">
    <location>
        <begin position="773"/>
        <end position="782"/>
    </location>
</feature>
<evidence type="ECO:0000313" key="7">
    <source>
        <dbReference type="Proteomes" id="UP000694621"/>
    </source>
</evidence>
<feature type="region of interest" description="Disordered" evidence="5">
    <location>
        <begin position="578"/>
        <end position="745"/>
    </location>
</feature>
<feature type="region of interest" description="Disordered" evidence="5">
    <location>
        <begin position="1003"/>
        <end position="1047"/>
    </location>
</feature>
<feature type="compositionally biased region" description="Basic and acidic residues" evidence="5">
    <location>
        <begin position="126"/>
        <end position="135"/>
    </location>
</feature>
<dbReference type="AlphaFoldDB" id="A0A8B9RLM5"/>
<evidence type="ECO:0000313" key="6">
    <source>
        <dbReference type="Ensembl" id="ENSAMXP00005052430.1"/>
    </source>
</evidence>
<feature type="compositionally biased region" description="Basic and acidic residues" evidence="5">
    <location>
        <begin position="229"/>
        <end position="239"/>
    </location>
</feature>
<dbReference type="PANTHER" id="PTHR24217">
    <property type="entry name" value="PUTATIVE-RELATED"/>
    <property type="match status" value="1"/>
</dbReference>
<comment type="similarity">
    <text evidence="4">Belongs to the synaptopodin family.</text>
</comment>
<keyword evidence="3" id="KW-0597">Phosphoprotein</keyword>
<feature type="region of interest" description="Disordered" evidence="5">
    <location>
        <begin position="758"/>
        <end position="957"/>
    </location>
</feature>
<dbReference type="PANTHER" id="PTHR24217:SF9">
    <property type="entry name" value="SYNAPTOPODIN-2"/>
    <property type="match status" value="1"/>
</dbReference>
<feature type="compositionally biased region" description="Polar residues" evidence="5">
    <location>
        <begin position="652"/>
        <end position="709"/>
    </location>
</feature>
<keyword evidence="2" id="KW-0963">Cytoplasm</keyword>
<sequence>MDPITDDPDRSSPLDDSKAWSGSEDPEYDPEGPYCSQDEDHYRESESDTELQDNQESLFQALDPELDGHPEDPPEQYNPEPSSSDYSQEDERQELLRSGKQIDSSAEEQDSGSNSGGSPGSVSECSAHHQEDHQPSDSGSSSAGTPPQLRKHLAQNSLESAESEDEGKEGRAAGEGGEGGGGIEAAPPASYVSDGIQAQSAEQAEQWGAAFLTETTRASRQRARHTCLRRSEGQTERHLKEAKSKCKRIAQLLTAAPNPKSRGVLMFKKRRQRARKFTLVSYGTGKPTDDGFEDEYGFEEDSAGQDFRCSLQATSDSEFDEDYSFHVQGQSALNFYYEYSTQDQGLSASYNCDKMEQLPQTKGKGVMMFAQRRQRIDEITAQHEEMRQKGIPVEAFVETETPAPPVPAFIRQESAPGQQEVQARQQLQYQEQQYEQQQYQQQQYQQQMSQPLNTGINGVDPYQMSSVSKSLVSNRTAKPFLGGLNQSPTTYSPVKSVPSPIPKKPDNIFKVPVPVNTSPQVWSPTGDVIASRDERIAVPAIKSGILPEAKKRGSNKSRDVPPEEDYLSLGAEACNFMQAPSVRQKKPPPVLPKPAINPACPPWSSEGHASHSPLQAASSHAPAQQPQPATKPWTPSPTQPVPQQHMAGWVPSNPSASYQPTWPSEPQQTSVSIKTPTTPHATPSQSKGPRTTSQVDANSVSSCPPQRGSSYLHASKAPPASPRGHASETGLSDGPAFKGKGAELFARRQSRMEKFVVDAETVQANRDRPPSPTLSMPSTWKYSPNIRAPPPVSYNPIVSPFYPLAAQKQPPPSSSPNAKSKENQGKPKAAPKHLSVVDVMKHQPYQLDTSLFTYNSTPEVKGPSPKTSPVPPPESRRTPSHTPSHLQPTVSGRFPSPTMSPSPVPSSGSTQSLKQGAPAKPGGPVYSRSRSMSLPRRLSSMSTLSPLSSPGIYPTRSPLERHLSWVEPFQKPLSPWEAAARSPLGLVEEAFGPQSVQEAISSSVHSAAHRKSLPEPPLEWKRRVSNDPIPPPRATPPTLSITLPARPSVPDPEKLIVYGPPFRPAQPLTIGIRYTGSSSLPRNFTLQSGGVPAHRVSWRM</sequence>
<feature type="compositionally biased region" description="Polar residues" evidence="5">
    <location>
        <begin position="846"/>
        <end position="858"/>
    </location>
</feature>
<evidence type="ECO:0000256" key="2">
    <source>
        <dbReference type="ARBA" id="ARBA00022490"/>
    </source>
</evidence>
<feature type="compositionally biased region" description="Basic residues" evidence="5">
    <location>
        <begin position="219"/>
        <end position="228"/>
    </location>
</feature>
<name>A0A8B9RLM5_ASTMX</name>
<feature type="compositionally biased region" description="Low complexity" evidence="5">
    <location>
        <begin position="610"/>
        <end position="628"/>
    </location>
</feature>
<dbReference type="GeneID" id="103026635"/>
<accession>A0A8B9RLM5</accession>